<feature type="active site" evidence="13">
    <location>
        <position position="242"/>
    </location>
</feature>
<dbReference type="PANTHER" id="PTHR31736">
    <property type="match status" value="1"/>
</dbReference>
<evidence type="ECO:0000256" key="6">
    <source>
        <dbReference type="ARBA" id="ARBA00022801"/>
    </source>
</evidence>
<dbReference type="GO" id="GO:0004650">
    <property type="term" value="F:polygalacturonase activity"/>
    <property type="evidence" value="ECO:0007669"/>
    <property type="project" value="InterPro"/>
</dbReference>
<evidence type="ECO:0000256" key="11">
    <source>
        <dbReference type="ARBA" id="ARBA00023326"/>
    </source>
</evidence>
<dbReference type="SMART" id="SM00710">
    <property type="entry name" value="PbH1"/>
    <property type="match status" value="4"/>
</dbReference>
<evidence type="ECO:0000256" key="15">
    <source>
        <dbReference type="SAM" id="SignalP"/>
    </source>
</evidence>
<feature type="signal peptide" evidence="15">
    <location>
        <begin position="1"/>
        <end position="19"/>
    </location>
</feature>
<evidence type="ECO:0000313" key="16">
    <source>
        <dbReference type="EMBL" id="KAF2136825.1"/>
    </source>
</evidence>
<dbReference type="EMBL" id="ML995511">
    <property type="protein sequence ID" value="KAF2136825.1"/>
    <property type="molecule type" value="Genomic_DNA"/>
</dbReference>
<keyword evidence="6 14" id="KW-0378">Hydrolase</keyword>
<dbReference type="Pfam" id="PF00295">
    <property type="entry name" value="Glyco_hydro_28"/>
    <property type="match status" value="1"/>
</dbReference>
<name>A0A6A6B0Q2_9PEZI</name>
<dbReference type="PROSITE" id="PS00502">
    <property type="entry name" value="POLYGALACTURONASE"/>
    <property type="match status" value="1"/>
</dbReference>
<evidence type="ECO:0000256" key="13">
    <source>
        <dbReference type="PROSITE-ProRule" id="PRU10052"/>
    </source>
</evidence>
<keyword evidence="7" id="KW-0325">Glycoprotein</keyword>
<evidence type="ECO:0000256" key="3">
    <source>
        <dbReference type="ARBA" id="ARBA00022525"/>
    </source>
</evidence>
<evidence type="ECO:0000256" key="12">
    <source>
        <dbReference type="ARBA" id="ARBA00037278"/>
    </source>
</evidence>
<organism evidence="16 17">
    <name type="scientific">Aplosporella prunicola CBS 121167</name>
    <dbReference type="NCBI Taxonomy" id="1176127"/>
    <lineage>
        <taxon>Eukaryota</taxon>
        <taxon>Fungi</taxon>
        <taxon>Dikarya</taxon>
        <taxon>Ascomycota</taxon>
        <taxon>Pezizomycotina</taxon>
        <taxon>Dothideomycetes</taxon>
        <taxon>Dothideomycetes incertae sedis</taxon>
        <taxon>Botryosphaeriales</taxon>
        <taxon>Aplosporellaceae</taxon>
        <taxon>Aplosporella</taxon>
    </lineage>
</organism>
<evidence type="ECO:0000256" key="7">
    <source>
        <dbReference type="ARBA" id="ARBA00023180"/>
    </source>
</evidence>
<dbReference type="InterPro" id="IPR000743">
    <property type="entry name" value="Glyco_hydro_28"/>
</dbReference>
<keyword evidence="8" id="KW-0119">Carbohydrate metabolism</keyword>
<evidence type="ECO:0000256" key="8">
    <source>
        <dbReference type="ARBA" id="ARBA00023277"/>
    </source>
</evidence>
<evidence type="ECO:0000256" key="10">
    <source>
        <dbReference type="ARBA" id="ARBA00023316"/>
    </source>
</evidence>
<gene>
    <name evidence="16" type="ORF">K452DRAFT_279386</name>
</gene>
<dbReference type="InterPro" id="IPR012334">
    <property type="entry name" value="Pectin_lyas_fold"/>
</dbReference>
<dbReference type="Proteomes" id="UP000799438">
    <property type="component" value="Unassembled WGS sequence"/>
</dbReference>
<evidence type="ECO:0000256" key="5">
    <source>
        <dbReference type="ARBA" id="ARBA00022737"/>
    </source>
</evidence>
<dbReference type="PANTHER" id="PTHR31736:SF9">
    <property type="entry name" value="ENDO-XYLOGALACTURONAN HYDROLASE A-RELATED"/>
    <property type="match status" value="1"/>
</dbReference>
<dbReference type="AlphaFoldDB" id="A0A6A6B0Q2"/>
<evidence type="ECO:0000256" key="2">
    <source>
        <dbReference type="ARBA" id="ARBA00008834"/>
    </source>
</evidence>
<keyword evidence="11" id="KW-0624">Polysaccharide degradation</keyword>
<dbReference type="InterPro" id="IPR011050">
    <property type="entry name" value="Pectin_lyase_fold/virulence"/>
</dbReference>
<dbReference type="GeneID" id="54296912"/>
<keyword evidence="9 14" id="KW-0326">Glycosidase</keyword>
<sequence length="397" mass="41179">MLSTLAVFSAAAAALPASSVRLAPRAACTPEAGGSASTDDVPAITSALTKCGNGGTIVLPAGTTYYANSVLDFEGCKGCDFQIEGTLKFSDDTDFWNGERAMINVKKIDGAKIRSLTGSGVIDGNGQAAWDLFAKDKDFARPTLVYISGSNDITLTNIAHKDAPNVFISARDDSKNVHFSDLSLSAKSTSDNEPKNTDGFDIGAASYVTVSNVTVVNDDDCIAFKPGADFVTVTDVTCTGSHGISVGSLGKGSPDTVTNVYAGHITMIDSTKAAGIKTYPTDNGHQTSTVSNVTFEDFTVKNCDYAFQIQSCYGEDDEYCESSPGDAKLSGVVVKGFTGTTSDKEDPVTANLNCGEEGTCGVSFSGWEVKAPSGKNEVLCANTPSDLGVECTEGASG</sequence>
<keyword evidence="4 15" id="KW-0732">Signal</keyword>
<accession>A0A6A6B0Q2</accession>
<comment type="function">
    <text evidence="12">Pectinolytic enzyme involved in the degradation of xylogalacturonan (xga), a galacturonan backbone heavily substituted with xylose, and which is one important component of the hairy regions of pectin. Activity requires a galacturonic acid backbone substituted with xylose.</text>
</comment>
<keyword evidence="17" id="KW-1185">Reference proteome</keyword>
<evidence type="ECO:0000256" key="9">
    <source>
        <dbReference type="ARBA" id="ARBA00023295"/>
    </source>
</evidence>
<evidence type="ECO:0000256" key="1">
    <source>
        <dbReference type="ARBA" id="ARBA00004613"/>
    </source>
</evidence>
<dbReference type="GO" id="GO:0045490">
    <property type="term" value="P:pectin catabolic process"/>
    <property type="evidence" value="ECO:0007669"/>
    <property type="project" value="UniProtKB-ARBA"/>
</dbReference>
<proteinExistence type="inferred from homology"/>
<keyword evidence="10" id="KW-0961">Cell wall biogenesis/degradation</keyword>
<evidence type="ECO:0000313" key="17">
    <source>
        <dbReference type="Proteomes" id="UP000799438"/>
    </source>
</evidence>
<dbReference type="GO" id="GO:0071555">
    <property type="term" value="P:cell wall organization"/>
    <property type="evidence" value="ECO:0007669"/>
    <property type="project" value="UniProtKB-KW"/>
</dbReference>
<dbReference type="OrthoDB" id="187139at2759"/>
<evidence type="ECO:0000256" key="4">
    <source>
        <dbReference type="ARBA" id="ARBA00022729"/>
    </source>
</evidence>
<dbReference type="RefSeq" id="XP_033392543.1">
    <property type="nucleotide sequence ID" value="XM_033539416.1"/>
</dbReference>
<protein>
    <submittedName>
        <fullName evidence="16">Glycoside hydrolase family 28 protein</fullName>
    </submittedName>
</protein>
<reference evidence="16" key="1">
    <citation type="journal article" date="2020" name="Stud. Mycol.">
        <title>101 Dothideomycetes genomes: a test case for predicting lifestyles and emergence of pathogens.</title>
        <authorList>
            <person name="Haridas S."/>
            <person name="Albert R."/>
            <person name="Binder M."/>
            <person name="Bloem J."/>
            <person name="Labutti K."/>
            <person name="Salamov A."/>
            <person name="Andreopoulos B."/>
            <person name="Baker S."/>
            <person name="Barry K."/>
            <person name="Bills G."/>
            <person name="Bluhm B."/>
            <person name="Cannon C."/>
            <person name="Castanera R."/>
            <person name="Culley D."/>
            <person name="Daum C."/>
            <person name="Ezra D."/>
            <person name="Gonzalez J."/>
            <person name="Henrissat B."/>
            <person name="Kuo A."/>
            <person name="Liang C."/>
            <person name="Lipzen A."/>
            <person name="Lutzoni F."/>
            <person name="Magnuson J."/>
            <person name="Mondo S."/>
            <person name="Nolan M."/>
            <person name="Ohm R."/>
            <person name="Pangilinan J."/>
            <person name="Park H.-J."/>
            <person name="Ramirez L."/>
            <person name="Alfaro M."/>
            <person name="Sun H."/>
            <person name="Tritt A."/>
            <person name="Yoshinaga Y."/>
            <person name="Zwiers L.-H."/>
            <person name="Turgeon B."/>
            <person name="Goodwin S."/>
            <person name="Spatafora J."/>
            <person name="Crous P."/>
            <person name="Grigoriev I."/>
        </authorList>
    </citation>
    <scope>NUCLEOTIDE SEQUENCE</scope>
    <source>
        <strain evidence="16">CBS 121167</strain>
    </source>
</reference>
<comment type="similarity">
    <text evidence="2 14">Belongs to the glycosyl hydrolase 28 family.</text>
</comment>
<dbReference type="InterPro" id="IPR006626">
    <property type="entry name" value="PbH1"/>
</dbReference>
<evidence type="ECO:0000256" key="14">
    <source>
        <dbReference type="RuleBase" id="RU361169"/>
    </source>
</evidence>
<dbReference type="GO" id="GO:0005576">
    <property type="term" value="C:extracellular region"/>
    <property type="evidence" value="ECO:0007669"/>
    <property type="project" value="UniProtKB-SubCell"/>
</dbReference>
<comment type="subcellular location">
    <subcellularLocation>
        <location evidence="1">Secreted</location>
    </subcellularLocation>
</comment>
<dbReference type="Gene3D" id="2.160.20.10">
    <property type="entry name" value="Single-stranded right-handed beta-helix, Pectin lyase-like"/>
    <property type="match status" value="1"/>
</dbReference>
<keyword evidence="3" id="KW-0964">Secreted</keyword>
<dbReference type="SUPFAM" id="SSF51126">
    <property type="entry name" value="Pectin lyase-like"/>
    <property type="match status" value="1"/>
</dbReference>
<keyword evidence="5" id="KW-0677">Repeat</keyword>
<feature type="chain" id="PRO_5025510445" evidence="15">
    <location>
        <begin position="20"/>
        <end position="397"/>
    </location>
</feature>